<evidence type="ECO:0000313" key="2">
    <source>
        <dbReference type="EMBL" id="MEQ2169026.1"/>
    </source>
</evidence>
<gene>
    <name evidence="2" type="ORF">GOODEAATRI_020683</name>
</gene>
<proteinExistence type="predicted"/>
<feature type="compositionally biased region" description="Polar residues" evidence="1">
    <location>
        <begin position="9"/>
        <end position="34"/>
    </location>
</feature>
<comment type="caution">
    <text evidence="2">The sequence shown here is derived from an EMBL/GenBank/DDBJ whole genome shotgun (WGS) entry which is preliminary data.</text>
</comment>
<evidence type="ECO:0000313" key="3">
    <source>
        <dbReference type="Proteomes" id="UP001476798"/>
    </source>
</evidence>
<organism evidence="2 3">
    <name type="scientific">Goodea atripinnis</name>
    <dbReference type="NCBI Taxonomy" id="208336"/>
    <lineage>
        <taxon>Eukaryota</taxon>
        <taxon>Metazoa</taxon>
        <taxon>Chordata</taxon>
        <taxon>Craniata</taxon>
        <taxon>Vertebrata</taxon>
        <taxon>Euteleostomi</taxon>
        <taxon>Actinopterygii</taxon>
        <taxon>Neopterygii</taxon>
        <taxon>Teleostei</taxon>
        <taxon>Neoteleostei</taxon>
        <taxon>Acanthomorphata</taxon>
        <taxon>Ovalentaria</taxon>
        <taxon>Atherinomorphae</taxon>
        <taxon>Cyprinodontiformes</taxon>
        <taxon>Goodeidae</taxon>
        <taxon>Goodea</taxon>
    </lineage>
</organism>
<name>A0ABV0NCC1_9TELE</name>
<evidence type="ECO:0000256" key="1">
    <source>
        <dbReference type="SAM" id="MobiDB-lite"/>
    </source>
</evidence>
<reference evidence="2 3" key="1">
    <citation type="submission" date="2021-06" db="EMBL/GenBank/DDBJ databases">
        <authorList>
            <person name="Palmer J.M."/>
        </authorList>
    </citation>
    <scope>NUCLEOTIDE SEQUENCE [LARGE SCALE GENOMIC DNA]</scope>
    <source>
        <strain evidence="2 3">GA_2019</strain>
        <tissue evidence="2">Muscle</tissue>
    </source>
</reference>
<dbReference type="EMBL" id="JAHRIO010031934">
    <property type="protein sequence ID" value="MEQ2169026.1"/>
    <property type="molecule type" value="Genomic_DNA"/>
</dbReference>
<protein>
    <submittedName>
        <fullName evidence="2">Uncharacterized protein</fullName>
    </submittedName>
</protein>
<dbReference type="Proteomes" id="UP001476798">
    <property type="component" value="Unassembled WGS sequence"/>
</dbReference>
<keyword evidence="3" id="KW-1185">Reference proteome</keyword>
<feature type="compositionally biased region" description="Polar residues" evidence="1">
    <location>
        <begin position="41"/>
        <end position="68"/>
    </location>
</feature>
<feature type="region of interest" description="Disordered" evidence="1">
    <location>
        <begin position="1"/>
        <end position="68"/>
    </location>
</feature>
<accession>A0ABV0NCC1</accession>
<sequence>MRVRIGVSSKPSDTSSLAPLMTQQAVPQGLTTANCHAADGQQLTASGGSSPTSRANRQTKDQNPTGTG</sequence>